<dbReference type="EMBL" id="AHZP02002377">
    <property type="protein sequence ID" value="KYK64214.1"/>
    <property type="molecule type" value="Genomic_DNA"/>
</dbReference>
<name>A0A151H4C6_TOXGO</name>
<dbReference type="VEuPathDB" id="ToxoDB:TGPRC2_236130B"/>
<evidence type="ECO:0000313" key="3">
    <source>
        <dbReference type="Proteomes" id="UP000075225"/>
    </source>
</evidence>
<comment type="caution">
    <text evidence="2">The sequence shown here is derived from an EMBL/GenBank/DDBJ whole genome shotgun (WGS) entry which is preliminary data.</text>
</comment>
<protein>
    <submittedName>
        <fullName evidence="2">Signal recognition particle (SRP9) domain-containing protein</fullName>
    </submittedName>
</protein>
<feature type="region of interest" description="Disordered" evidence="1">
    <location>
        <begin position="1"/>
        <end position="21"/>
    </location>
</feature>
<feature type="non-terminal residue" evidence="2">
    <location>
        <position position="21"/>
    </location>
</feature>
<organism evidence="2 3">
    <name type="scientific">Toxoplasma gondii TgCatPRC2</name>
    <dbReference type="NCBI Taxonomy" id="1130821"/>
    <lineage>
        <taxon>Eukaryota</taxon>
        <taxon>Sar</taxon>
        <taxon>Alveolata</taxon>
        <taxon>Apicomplexa</taxon>
        <taxon>Conoidasida</taxon>
        <taxon>Coccidia</taxon>
        <taxon>Eucoccidiorida</taxon>
        <taxon>Eimeriorina</taxon>
        <taxon>Sarcocystidae</taxon>
        <taxon>Toxoplasma</taxon>
    </lineage>
</organism>
<evidence type="ECO:0000256" key="1">
    <source>
        <dbReference type="SAM" id="MobiDB-lite"/>
    </source>
</evidence>
<evidence type="ECO:0000313" key="2">
    <source>
        <dbReference type="EMBL" id="KYK64214.1"/>
    </source>
</evidence>
<dbReference type="AlphaFoldDB" id="A0A151H4C6"/>
<gene>
    <name evidence="2" type="ORF">TGPRC2_236130B</name>
</gene>
<reference evidence="3" key="1">
    <citation type="submission" date="2016-03" db="EMBL/GenBank/DDBJ databases">
        <authorList>
            <person name="Sibley D."/>
            <person name="Venepally P."/>
            <person name="Karamycheva S."/>
            <person name="Hadjithomas M."/>
            <person name="Khan A."/>
            <person name="Brunk B."/>
            <person name="Roos D."/>
            <person name="Caler E."/>
            <person name="Lorenzi H."/>
        </authorList>
    </citation>
    <scope>NUCLEOTIDE SEQUENCE [LARGE SCALE GENOMIC DNA]</scope>
    <source>
        <strain evidence="3">TgCatPRC2</strain>
    </source>
</reference>
<dbReference type="Proteomes" id="UP000075225">
    <property type="component" value="Unassembled WGS sequence"/>
</dbReference>
<feature type="compositionally biased region" description="Basic and acidic residues" evidence="1">
    <location>
        <begin position="7"/>
        <end position="21"/>
    </location>
</feature>
<accession>A0A151H4C6</accession>
<proteinExistence type="predicted"/>
<feature type="non-terminal residue" evidence="2">
    <location>
        <position position="1"/>
    </location>
</feature>
<sequence length="21" mass="2438">GRVNRRRASEKENHAEEGEGR</sequence>